<dbReference type="Proteomes" id="UP001324427">
    <property type="component" value="Unassembled WGS sequence"/>
</dbReference>
<evidence type="ECO:0000256" key="2">
    <source>
        <dbReference type="ARBA" id="ARBA00007151"/>
    </source>
</evidence>
<proteinExistence type="inferred from homology"/>
<comment type="function">
    <text evidence="6">Component of the mitochondrial ribosome (mitoribosome), a dedicated translation machinery responsible for the synthesis of mitochondrial genome-encoded proteins, including at least some of the essential transmembrane subunits of the mitochondrial respiratory chain. The mitoribosomes are attached to the mitochondrial inner membrane and translation products are cotranslationally integrated into the membrane.</text>
</comment>
<accession>A0AAV9JKI2</accession>
<feature type="compositionally biased region" description="Polar residues" evidence="8">
    <location>
        <begin position="111"/>
        <end position="126"/>
    </location>
</feature>
<evidence type="ECO:0000256" key="5">
    <source>
        <dbReference type="ARBA" id="ARBA00023274"/>
    </source>
</evidence>
<sequence>MTTPFHSVRTLAFRPRPSCAFRPNTVTGVKRRTFADDNAKHNALPQAQEGQTGPNMQQAEHVSEEAAKMSQIMGTGSGPDIEGQGTPVQDILKEDEEARKHAPQVMKDSLKNPQSAHNAKPSTRPFSTLARRPAPAAMTPDAFDAAELDPSMIPTELQRAAYTATSESQAPESSIIPAEKLGHKFPLPTLPLPPNSHKDHRHHPVVHQVTNLLMRDGKKAAAQRNMAVILSTLRTAPPPTYSAARPLLPGCPPASHLPLHPVLYLTLAIDSVAPILRIRSQRGAAGGGVALQIPVPLGLRQRRRQAFEWILDAASKRKSRGSGNDMFAQKVAEELVAVVEGRSGVWEKRAAVHRLATTARSNLTYGRGGRR</sequence>
<dbReference type="GO" id="GO:0005739">
    <property type="term" value="C:mitochondrion"/>
    <property type="evidence" value="ECO:0007669"/>
    <property type="project" value="UniProtKB-SubCell"/>
</dbReference>
<feature type="region of interest" description="Disordered" evidence="8">
    <location>
        <begin position="43"/>
        <end position="86"/>
    </location>
</feature>
<gene>
    <name evidence="10" type="ORF">LTR36_002551</name>
</gene>
<dbReference type="InterPro" id="IPR000235">
    <property type="entry name" value="Ribosomal_uS7"/>
</dbReference>
<evidence type="ECO:0000313" key="11">
    <source>
        <dbReference type="Proteomes" id="UP001324427"/>
    </source>
</evidence>
<dbReference type="Gene3D" id="1.10.455.10">
    <property type="entry name" value="Ribosomal protein S7 domain"/>
    <property type="match status" value="1"/>
</dbReference>
<keyword evidence="3" id="KW-0689">Ribosomal protein</keyword>
<keyword evidence="11" id="KW-1185">Reference proteome</keyword>
<name>A0AAV9JKI2_9PEZI</name>
<evidence type="ECO:0000256" key="7">
    <source>
        <dbReference type="ARBA" id="ARBA00039306"/>
    </source>
</evidence>
<dbReference type="Pfam" id="PF00177">
    <property type="entry name" value="Ribosomal_S7"/>
    <property type="match status" value="1"/>
</dbReference>
<dbReference type="InterPro" id="IPR023798">
    <property type="entry name" value="Ribosomal_uS7_dom"/>
</dbReference>
<evidence type="ECO:0000256" key="1">
    <source>
        <dbReference type="ARBA" id="ARBA00004173"/>
    </source>
</evidence>
<evidence type="ECO:0000256" key="3">
    <source>
        <dbReference type="ARBA" id="ARBA00022980"/>
    </source>
</evidence>
<evidence type="ECO:0000256" key="6">
    <source>
        <dbReference type="ARBA" id="ARBA00037226"/>
    </source>
</evidence>
<comment type="caution">
    <text evidence="10">The sequence shown here is derived from an EMBL/GenBank/DDBJ whole genome shotgun (WGS) entry which is preliminary data.</text>
</comment>
<comment type="similarity">
    <text evidence="2">Belongs to the universal ribosomal protein uS7 family.</text>
</comment>
<keyword evidence="5" id="KW-0687">Ribonucleoprotein</keyword>
<feature type="domain" description="Small ribosomal subunit protein uS7" evidence="9">
    <location>
        <begin position="200"/>
        <end position="360"/>
    </location>
</feature>
<dbReference type="InterPro" id="IPR036823">
    <property type="entry name" value="Ribosomal_uS7_dom_sf"/>
</dbReference>
<feature type="region of interest" description="Disordered" evidence="8">
    <location>
        <begin position="98"/>
        <end position="136"/>
    </location>
</feature>
<protein>
    <recommendedName>
        <fullName evidence="7">Small ribosomal subunit protein uS7m</fullName>
    </recommendedName>
</protein>
<evidence type="ECO:0000256" key="8">
    <source>
        <dbReference type="SAM" id="MobiDB-lite"/>
    </source>
</evidence>
<dbReference type="GO" id="GO:1990904">
    <property type="term" value="C:ribonucleoprotein complex"/>
    <property type="evidence" value="ECO:0007669"/>
    <property type="project" value="UniProtKB-KW"/>
</dbReference>
<dbReference type="FunFam" id="1.10.455.10:FF:000006">
    <property type="entry name" value="37S ribosomal protein S7, mitochondrial"/>
    <property type="match status" value="1"/>
</dbReference>
<dbReference type="GO" id="GO:0005840">
    <property type="term" value="C:ribosome"/>
    <property type="evidence" value="ECO:0007669"/>
    <property type="project" value="UniProtKB-KW"/>
</dbReference>
<dbReference type="EMBL" id="JAVFHQ010000017">
    <property type="protein sequence ID" value="KAK4545987.1"/>
    <property type="molecule type" value="Genomic_DNA"/>
</dbReference>
<dbReference type="PANTHER" id="PTHR11205">
    <property type="entry name" value="RIBOSOMAL PROTEIN S7"/>
    <property type="match status" value="1"/>
</dbReference>
<dbReference type="CDD" id="cd14868">
    <property type="entry name" value="uS7_Mitochondria_Fungi"/>
    <property type="match status" value="1"/>
</dbReference>
<keyword evidence="4" id="KW-0496">Mitochondrion</keyword>
<feature type="compositionally biased region" description="Polar residues" evidence="8">
    <location>
        <begin position="48"/>
        <end position="60"/>
    </location>
</feature>
<evidence type="ECO:0000259" key="9">
    <source>
        <dbReference type="Pfam" id="PF00177"/>
    </source>
</evidence>
<evidence type="ECO:0000313" key="10">
    <source>
        <dbReference type="EMBL" id="KAK4545987.1"/>
    </source>
</evidence>
<dbReference type="SUPFAM" id="SSF47973">
    <property type="entry name" value="Ribosomal protein S7"/>
    <property type="match status" value="1"/>
</dbReference>
<organism evidence="10 11">
    <name type="scientific">Oleoguttula mirabilis</name>
    <dbReference type="NCBI Taxonomy" id="1507867"/>
    <lineage>
        <taxon>Eukaryota</taxon>
        <taxon>Fungi</taxon>
        <taxon>Dikarya</taxon>
        <taxon>Ascomycota</taxon>
        <taxon>Pezizomycotina</taxon>
        <taxon>Dothideomycetes</taxon>
        <taxon>Dothideomycetidae</taxon>
        <taxon>Mycosphaerellales</taxon>
        <taxon>Teratosphaeriaceae</taxon>
        <taxon>Oleoguttula</taxon>
    </lineage>
</organism>
<comment type="subcellular location">
    <subcellularLocation>
        <location evidence="1">Mitochondrion</location>
    </subcellularLocation>
</comment>
<reference evidence="10 11" key="1">
    <citation type="submission" date="2021-11" db="EMBL/GenBank/DDBJ databases">
        <title>Black yeast isolated from Biological Soil Crust.</title>
        <authorList>
            <person name="Kurbessoian T."/>
        </authorList>
    </citation>
    <scope>NUCLEOTIDE SEQUENCE [LARGE SCALE GENOMIC DNA]</scope>
    <source>
        <strain evidence="10 11">CCFEE 5522</strain>
    </source>
</reference>
<dbReference type="InterPro" id="IPR047988">
    <property type="entry name" value="Ribosomal_uS7m_fungi"/>
</dbReference>
<dbReference type="GO" id="GO:0006412">
    <property type="term" value="P:translation"/>
    <property type="evidence" value="ECO:0007669"/>
    <property type="project" value="InterPro"/>
</dbReference>
<evidence type="ECO:0000256" key="4">
    <source>
        <dbReference type="ARBA" id="ARBA00023128"/>
    </source>
</evidence>
<dbReference type="AlphaFoldDB" id="A0AAV9JKI2"/>